<dbReference type="PANTHER" id="PTHR24296">
    <property type="entry name" value="CYTOCHROME P450"/>
    <property type="match status" value="1"/>
</dbReference>
<protein>
    <recommendedName>
        <fullName evidence="10">Cytochrome P450</fullName>
    </recommendedName>
</protein>
<evidence type="ECO:0000256" key="7">
    <source>
        <dbReference type="SAM" id="Phobius"/>
    </source>
</evidence>
<dbReference type="Proteomes" id="UP001605036">
    <property type="component" value="Unassembled WGS sequence"/>
</dbReference>
<keyword evidence="2 5" id="KW-0479">Metal-binding</keyword>
<sequence>MESHDHTLLNFGPVLSSAVKEVFQKLYLLSWLYTALASLVLYACVYRWVLHRAFKGPKLWPVIGCTLEVAANRRRMHDWVTEYCQLYYPTWKMRLPHVDIVTSVDPANVEYVLKTNFSNYVKGESQHAILCDTLGDGIFTSDGDLWRRQRKVASYEFASKNLREYSCENFRVHAVSLCKILDQAEKDHKPVDMMNLALRLSLESICKLGFGVDMGSLDPSLPETPFDKSFDGVNRVLADRFVDPFWKLKRFFGLGSEAAMKRYVKEVNSFSQNLVLTRKAELETTQQAKPDLLSRFVGSVDSEPFTSNPLKDLQDVVTNFLIAGRDTTASALMWTLYAISSHPQVEEKVIRELRLLEAAENSKQTAGGAHDTAESSDTLPERSFTDFVQLLDYDTVNQKMHYLHAAISEAMRLYSSIPADVRVAVKDDVLPACGTSIRAGDMFQYSAYSQGRTEQVWGQDCLEYKPERWLKDGVHQQESQFKYPVFHGGPRLCLGKDSALLHLKITLGTLLRFFKLKLVPGHKVAYQVSLTLQMSDDGLKMTVQKRSRETSESD</sequence>
<keyword evidence="5 6" id="KW-0349">Heme</keyword>
<dbReference type="AlphaFoldDB" id="A0ABD1Y9D2"/>
<keyword evidence="7" id="KW-0472">Membrane</keyword>
<comment type="caution">
    <text evidence="8">The sequence shown here is derived from an EMBL/GenBank/DDBJ whole genome shotgun (WGS) entry which is preliminary data.</text>
</comment>
<dbReference type="InterPro" id="IPR001128">
    <property type="entry name" value="Cyt_P450"/>
</dbReference>
<evidence type="ECO:0000256" key="4">
    <source>
        <dbReference type="ARBA" id="ARBA00023004"/>
    </source>
</evidence>
<gene>
    <name evidence="8" type="ORF">R1flu_002547</name>
</gene>
<dbReference type="InterPro" id="IPR036396">
    <property type="entry name" value="Cyt_P450_sf"/>
</dbReference>
<keyword evidence="6" id="KW-0503">Monooxygenase</keyword>
<dbReference type="Pfam" id="PF00067">
    <property type="entry name" value="p450"/>
    <property type="match status" value="2"/>
</dbReference>
<dbReference type="GO" id="GO:0046872">
    <property type="term" value="F:metal ion binding"/>
    <property type="evidence" value="ECO:0007669"/>
    <property type="project" value="UniProtKB-KW"/>
</dbReference>
<keyword evidence="3 6" id="KW-0560">Oxidoreductase</keyword>
<evidence type="ECO:0000313" key="9">
    <source>
        <dbReference type="Proteomes" id="UP001605036"/>
    </source>
</evidence>
<keyword evidence="9" id="KW-1185">Reference proteome</keyword>
<dbReference type="InterPro" id="IPR017972">
    <property type="entry name" value="Cyt_P450_CS"/>
</dbReference>
<name>A0ABD1Y9D2_9MARC</name>
<keyword evidence="7" id="KW-1133">Transmembrane helix</keyword>
<evidence type="ECO:0000313" key="8">
    <source>
        <dbReference type="EMBL" id="KAL2622342.1"/>
    </source>
</evidence>
<dbReference type="InterPro" id="IPR002401">
    <property type="entry name" value="Cyt_P450_E_grp-I"/>
</dbReference>
<evidence type="ECO:0000256" key="6">
    <source>
        <dbReference type="RuleBase" id="RU000461"/>
    </source>
</evidence>
<dbReference type="SUPFAM" id="SSF48264">
    <property type="entry name" value="Cytochrome P450"/>
    <property type="match status" value="1"/>
</dbReference>
<dbReference type="PRINTS" id="PR00463">
    <property type="entry name" value="EP450I"/>
</dbReference>
<accession>A0ABD1Y9D2</accession>
<keyword evidence="7" id="KW-0812">Transmembrane</keyword>
<keyword evidence="4 5" id="KW-0408">Iron</keyword>
<evidence type="ECO:0000256" key="5">
    <source>
        <dbReference type="PIRSR" id="PIRSR602401-1"/>
    </source>
</evidence>
<proteinExistence type="inferred from homology"/>
<dbReference type="EMBL" id="JBHFFA010000006">
    <property type="protein sequence ID" value="KAL2622342.1"/>
    <property type="molecule type" value="Genomic_DNA"/>
</dbReference>
<evidence type="ECO:0000256" key="3">
    <source>
        <dbReference type="ARBA" id="ARBA00023002"/>
    </source>
</evidence>
<dbReference type="GO" id="GO:0006629">
    <property type="term" value="P:lipid metabolic process"/>
    <property type="evidence" value="ECO:0007669"/>
    <property type="project" value="UniProtKB-ARBA"/>
</dbReference>
<evidence type="ECO:0008006" key="10">
    <source>
        <dbReference type="Google" id="ProtNLM"/>
    </source>
</evidence>
<dbReference type="Gene3D" id="1.10.630.10">
    <property type="entry name" value="Cytochrome P450"/>
    <property type="match status" value="1"/>
</dbReference>
<organism evidence="8 9">
    <name type="scientific">Riccia fluitans</name>
    <dbReference type="NCBI Taxonomy" id="41844"/>
    <lineage>
        <taxon>Eukaryota</taxon>
        <taxon>Viridiplantae</taxon>
        <taxon>Streptophyta</taxon>
        <taxon>Embryophyta</taxon>
        <taxon>Marchantiophyta</taxon>
        <taxon>Marchantiopsida</taxon>
        <taxon>Marchantiidae</taxon>
        <taxon>Marchantiales</taxon>
        <taxon>Ricciaceae</taxon>
        <taxon>Riccia</taxon>
    </lineage>
</organism>
<dbReference type="CDD" id="cd11064">
    <property type="entry name" value="CYP86A"/>
    <property type="match status" value="1"/>
</dbReference>
<dbReference type="PRINTS" id="PR00385">
    <property type="entry name" value="P450"/>
</dbReference>
<evidence type="ECO:0000256" key="2">
    <source>
        <dbReference type="ARBA" id="ARBA00022723"/>
    </source>
</evidence>
<dbReference type="PROSITE" id="PS00086">
    <property type="entry name" value="CYTOCHROME_P450"/>
    <property type="match status" value="1"/>
</dbReference>
<feature type="binding site" description="axial binding residue" evidence="5">
    <location>
        <position position="493"/>
    </location>
    <ligand>
        <name>heme</name>
        <dbReference type="ChEBI" id="CHEBI:30413"/>
    </ligand>
    <ligandPart>
        <name>Fe</name>
        <dbReference type="ChEBI" id="CHEBI:18248"/>
    </ligandPart>
</feature>
<comment type="similarity">
    <text evidence="1 6">Belongs to the cytochrome P450 family.</text>
</comment>
<evidence type="ECO:0000256" key="1">
    <source>
        <dbReference type="ARBA" id="ARBA00010617"/>
    </source>
</evidence>
<comment type="cofactor">
    <cofactor evidence="5">
        <name>heme</name>
        <dbReference type="ChEBI" id="CHEBI:30413"/>
    </cofactor>
</comment>
<reference evidence="8 9" key="1">
    <citation type="submission" date="2024-09" db="EMBL/GenBank/DDBJ databases">
        <title>Chromosome-scale assembly of Riccia fluitans.</title>
        <authorList>
            <person name="Paukszto L."/>
            <person name="Sawicki J."/>
            <person name="Karawczyk K."/>
            <person name="Piernik-Szablinska J."/>
            <person name="Szczecinska M."/>
            <person name="Mazdziarz M."/>
        </authorList>
    </citation>
    <scope>NUCLEOTIDE SEQUENCE [LARGE SCALE GENOMIC DNA]</scope>
    <source>
        <strain evidence="8">Rf_01</strain>
        <tissue evidence="8">Aerial parts of the thallus</tissue>
    </source>
</reference>
<dbReference type="GO" id="GO:0004497">
    <property type="term" value="F:monooxygenase activity"/>
    <property type="evidence" value="ECO:0007669"/>
    <property type="project" value="UniProtKB-KW"/>
</dbReference>
<feature type="transmembrane region" description="Helical" evidence="7">
    <location>
        <begin position="26"/>
        <end position="49"/>
    </location>
</feature>